<dbReference type="GO" id="GO:0016020">
    <property type="term" value="C:membrane"/>
    <property type="evidence" value="ECO:0007669"/>
    <property type="project" value="UniProtKB-SubCell"/>
</dbReference>
<keyword evidence="8 16" id="KW-0812">Transmembrane</keyword>
<dbReference type="OrthoDB" id="9796672at2"/>
<evidence type="ECO:0000256" key="11">
    <source>
        <dbReference type="ARBA" id="ARBA00023136"/>
    </source>
</evidence>
<comment type="similarity">
    <text evidence="3 15">Belongs to the CDP-alcohol phosphatidyltransferase class-I family.</text>
</comment>
<protein>
    <recommendedName>
        <fullName evidence="5">CDP-diacylglycerol--glycerol-3-phosphate 3-phosphatidyltransferase</fullName>
        <ecNumber evidence="4">2.7.8.5</ecNumber>
    </recommendedName>
</protein>
<dbReference type="InterPro" id="IPR048254">
    <property type="entry name" value="CDP_ALCOHOL_P_TRANSF_CS"/>
</dbReference>
<evidence type="ECO:0000256" key="6">
    <source>
        <dbReference type="ARBA" id="ARBA00022516"/>
    </source>
</evidence>
<dbReference type="InterPro" id="IPR043130">
    <property type="entry name" value="CDP-OH_PTrfase_TM_dom"/>
</dbReference>
<dbReference type="STRING" id="320771.Cflav_PD3304"/>
<dbReference type="PANTHER" id="PTHR14269:SF62">
    <property type="entry name" value="CDP-DIACYLGLYCEROL--GLYCEROL-3-PHOSPHATE 3-PHOSPHATIDYLTRANSFERASE 1, CHLOROPLASTIC"/>
    <property type="match status" value="1"/>
</dbReference>
<dbReference type="Pfam" id="PF01066">
    <property type="entry name" value="CDP-OH_P_transf"/>
    <property type="match status" value="1"/>
</dbReference>
<dbReference type="Gene3D" id="1.20.120.1760">
    <property type="match status" value="1"/>
</dbReference>
<feature type="transmembrane region" description="Helical" evidence="16">
    <location>
        <begin position="154"/>
        <end position="175"/>
    </location>
</feature>
<evidence type="ECO:0000256" key="16">
    <source>
        <dbReference type="SAM" id="Phobius"/>
    </source>
</evidence>
<evidence type="ECO:0000256" key="7">
    <source>
        <dbReference type="ARBA" id="ARBA00022679"/>
    </source>
</evidence>
<evidence type="ECO:0000256" key="5">
    <source>
        <dbReference type="ARBA" id="ARBA00014944"/>
    </source>
</evidence>
<evidence type="ECO:0000256" key="8">
    <source>
        <dbReference type="ARBA" id="ARBA00022692"/>
    </source>
</evidence>
<keyword evidence="10" id="KW-0443">Lipid metabolism</keyword>
<comment type="subcellular location">
    <subcellularLocation>
        <location evidence="1">Membrane</location>
        <topology evidence="1">Multi-pass membrane protein</topology>
    </subcellularLocation>
</comment>
<proteinExistence type="inferred from homology"/>
<evidence type="ECO:0000256" key="14">
    <source>
        <dbReference type="ARBA" id="ARBA00048586"/>
    </source>
</evidence>
<feature type="transmembrane region" description="Helical" evidence="16">
    <location>
        <begin position="98"/>
        <end position="119"/>
    </location>
</feature>
<dbReference type="GO" id="GO:0046474">
    <property type="term" value="P:glycerophospholipid biosynthetic process"/>
    <property type="evidence" value="ECO:0007669"/>
    <property type="project" value="TreeGrafter"/>
</dbReference>
<gene>
    <name evidence="17" type="ORF">Cflav_PD3304</name>
</gene>
<name>B9XJ18_PEDPL</name>
<dbReference type="InterPro" id="IPR000462">
    <property type="entry name" value="CDP-OH_P_trans"/>
</dbReference>
<reference evidence="17 18" key="1">
    <citation type="journal article" date="2011" name="J. Bacteriol.">
        <title>Genome sequence of 'Pedosphaera parvula' Ellin514, an aerobic Verrucomicrobial isolate from pasture soil.</title>
        <authorList>
            <person name="Kant R."/>
            <person name="van Passel M.W."/>
            <person name="Sangwan P."/>
            <person name="Palva A."/>
            <person name="Lucas S."/>
            <person name="Copeland A."/>
            <person name="Lapidus A."/>
            <person name="Glavina Del Rio T."/>
            <person name="Dalin E."/>
            <person name="Tice H."/>
            <person name="Bruce D."/>
            <person name="Goodwin L."/>
            <person name="Pitluck S."/>
            <person name="Chertkov O."/>
            <person name="Larimer F.W."/>
            <person name="Land M.L."/>
            <person name="Hauser L."/>
            <person name="Brettin T.S."/>
            <person name="Detter J.C."/>
            <person name="Han S."/>
            <person name="de Vos W.M."/>
            <person name="Janssen P.H."/>
            <person name="Smidt H."/>
        </authorList>
    </citation>
    <scope>NUCLEOTIDE SEQUENCE [LARGE SCALE GENOMIC DNA]</scope>
    <source>
        <strain evidence="17 18">Ellin514</strain>
    </source>
</reference>
<feature type="transmembrane region" description="Helical" evidence="16">
    <location>
        <begin position="131"/>
        <end position="148"/>
    </location>
</feature>
<keyword evidence="11 16" id="KW-0472">Membrane</keyword>
<keyword evidence="13" id="KW-1208">Phospholipid metabolism</keyword>
<dbReference type="PIRSF" id="PIRSF000847">
    <property type="entry name" value="Phos_ph_gly_syn"/>
    <property type="match status" value="1"/>
</dbReference>
<dbReference type="Proteomes" id="UP000003688">
    <property type="component" value="Unassembled WGS sequence"/>
</dbReference>
<dbReference type="InterPro" id="IPR004570">
    <property type="entry name" value="Phosphatidylglycerol_P_synth"/>
</dbReference>
<evidence type="ECO:0000256" key="4">
    <source>
        <dbReference type="ARBA" id="ARBA00013170"/>
    </source>
</evidence>
<keyword evidence="7 15" id="KW-0808">Transferase</keyword>
<keyword evidence="12" id="KW-0594">Phospholipid biosynthesis</keyword>
<keyword evidence="9 16" id="KW-1133">Transmembrane helix</keyword>
<feature type="transmembrane region" description="Helical" evidence="16">
    <location>
        <begin position="7"/>
        <end position="26"/>
    </location>
</feature>
<evidence type="ECO:0000256" key="3">
    <source>
        <dbReference type="ARBA" id="ARBA00010441"/>
    </source>
</evidence>
<keyword evidence="18" id="KW-1185">Reference proteome</keyword>
<dbReference type="GO" id="GO:0008444">
    <property type="term" value="F:CDP-diacylglycerol-glycerol-3-phosphate 3-phosphatidyltransferase activity"/>
    <property type="evidence" value="ECO:0007669"/>
    <property type="project" value="UniProtKB-EC"/>
</dbReference>
<dbReference type="EMBL" id="ABOX02000019">
    <property type="protein sequence ID" value="EEF60245.1"/>
    <property type="molecule type" value="Genomic_DNA"/>
</dbReference>
<evidence type="ECO:0000256" key="9">
    <source>
        <dbReference type="ARBA" id="ARBA00022989"/>
    </source>
</evidence>
<dbReference type="EC" id="2.7.8.5" evidence="4"/>
<comment type="pathway">
    <text evidence="2">Phospholipid metabolism; phosphatidylglycerol biosynthesis; phosphatidylglycerol from CDP-diacylglycerol: step 1/2.</text>
</comment>
<evidence type="ECO:0000313" key="18">
    <source>
        <dbReference type="Proteomes" id="UP000003688"/>
    </source>
</evidence>
<sequence>MTTANKVTILRILLIPFFVVQILYYFRTGDELHRTLGLLSFAVAAILDGVDGYIARHYNQKSELGAMLDPLGDKLLLVSGIVLLSFTNQTRLRTMPLWLTATIISRDVLLVLGWAVIHLMCGKVTVRPRMLGKIATVFQMATVLWILLKWKEAFLPYLIWGALFSTAGSGLLYIWDGMRQLSASPSSSPHSQQ</sequence>
<keyword evidence="6" id="KW-0444">Lipid biosynthesis</keyword>
<evidence type="ECO:0000256" key="2">
    <source>
        <dbReference type="ARBA" id="ARBA00005042"/>
    </source>
</evidence>
<dbReference type="AlphaFoldDB" id="B9XJ18"/>
<organism evidence="17 18">
    <name type="scientific">Pedosphaera parvula (strain Ellin514)</name>
    <dbReference type="NCBI Taxonomy" id="320771"/>
    <lineage>
        <taxon>Bacteria</taxon>
        <taxon>Pseudomonadati</taxon>
        <taxon>Verrucomicrobiota</taxon>
        <taxon>Pedosphaerae</taxon>
        <taxon>Pedosphaerales</taxon>
        <taxon>Pedosphaeraceae</taxon>
        <taxon>Pedosphaera</taxon>
    </lineage>
</organism>
<dbReference type="PANTHER" id="PTHR14269">
    <property type="entry name" value="CDP-DIACYLGLYCEROL--GLYCEROL-3-PHOSPHATE 3-PHOSPHATIDYLTRANSFERASE-RELATED"/>
    <property type="match status" value="1"/>
</dbReference>
<dbReference type="InterPro" id="IPR050324">
    <property type="entry name" value="CDP-alcohol_PTase-I"/>
</dbReference>
<comment type="catalytic activity">
    <reaction evidence="14">
        <text>a CDP-1,2-diacyl-sn-glycerol + sn-glycerol 3-phosphate = a 1,2-diacyl-sn-glycero-3-phospho-(1'-sn-glycero-3'-phosphate) + CMP + H(+)</text>
        <dbReference type="Rhea" id="RHEA:12593"/>
        <dbReference type="ChEBI" id="CHEBI:15378"/>
        <dbReference type="ChEBI" id="CHEBI:57597"/>
        <dbReference type="ChEBI" id="CHEBI:58332"/>
        <dbReference type="ChEBI" id="CHEBI:60110"/>
        <dbReference type="ChEBI" id="CHEBI:60377"/>
        <dbReference type="EC" id="2.7.8.5"/>
    </reaction>
</comment>
<dbReference type="PROSITE" id="PS00379">
    <property type="entry name" value="CDP_ALCOHOL_P_TRANSF"/>
    <property type="match status" value="1"/>
</dbReference>
<evidence type="ECO:0000256" key="10">
    <source>
        <dbReference type="ARBA" id="ARBA00023098"/>
    </source>
</evidence>
<comment type="caution">
    <text evidence="17">The sequence shown here is derived from an EMBL/GenBank/DDBJ whole genome shotgun (WGS) entry which is preliminary data.</text>
</comment>
<evidence type="ECO:0000256" key="1">
    <source>
        <dbReference type="ARBA" id="ARBA00004141"/>
    </source>
</evidence>
<evidence type="ECO:0000256" key="12">
    <source>
        <dbReference type="ARBA" id="ARBA00023209"/>
    </source>
</evidence>
<accession>B9XJ18</accession>
<dbReference type="RefSeq" id="WP_007415811.1">
    <property type="nucleotide sequence ID" value="NZ_ABOX02000019.1"/>
</dbReference>
<evidence type="ECO:0000313" key="17">
    <source>
        <dbReference type="EMBL" id="EEF60245.1"/>
    </source>
</evidence>
<evidence type="ECO:0000256" key="13">
    <source>
        <dbReference type="ARBA" id="ARBA00023264"/>
    </source>
</evidence>
<evidence type="ECO:0000256" key="15">
    <source>
        <dbReference type="RuleBase" id="RU003750"/>
    </source>
</evidence>